<dbReference type="Gene3D" id="1.20.1070.10">
    <property type="entry name" value="Rhodopsin 7-helix transmembrane proteins"/>
    <property type="match status" value="1"/>
</dbReference>
<evidence type="ECO:0000259" key="14">
    <source>
        <dbReference type="PROSITE" id="PS50227"/>
    </source>
</evidence>
<dbReference type="InterPro" id="IPR001879">
    <property type="entry name" value="GPCR_2_extracellular_dom"/>
</dbReference>
<evidence type="ECO:0000256" key="6">
    <source>
        <dbReference type="ARBA" id="ARBA00023040"/>
    </source>
</evidence>
<proteinExistence type="inferred from homology"/>
<dbReference type="PANTHER" id="PTHR45620:SF42">
    <property type="entry name" value="G-PROTEIN COUPLED RECEPTOR SEB-2"/>
    <property type="match status" value="1"/>
</dbReference>
<dbReference type="InterPro" id="IPR017981">
    <property type="entry name" value="GPCR_2-like_7TM"/>
</dbReference>
<keyword evidence="8" id="KW-0675">Receptor</keyword>
<dbReference type="PANTHER" id="PTHR45620">
    <property type="entry name" value="PDF RECEPTOR-LIKE PROTEIN-RELATED"/>
    <property type="match status" value="1"/>
</dbReference>
<reference evidence="16" key="1">
    <citation type="submission" date="2022-01" db="EMBL/GenBank/DDBJ databases">
        <authorList>
            <person name="King R."/>
        </authorList>
    </citation>
    <scope>NUCLEOTIDE SEQUENCE</scope>
</reference>
<dbReference type="InterPro" id="IPR017983">
    <property type="entry name" value="GPCR_2_secretin-like_CS"/>
</dbReference>
<dbReference type="AlphaFoldDB" id="A0A9N9MSV4"/>
<dbReference type="InterPro" id="IPR000832">
    <property type="entry name" value="GPCR_2_secretin-like"/>
</dbReference>
<dbReference type="InterPro" id="IPR050332">
    <property type="entry name" value="GPCR_2"/>
</dbReference>
<feature type="transmembrane region" description="Helical" evidence="12">
    <location>
        <begin position="352"/>
        <end position="375"/>
    </location>
</feature>
<keyword evidence="13" id="KW-0732">Signal</keyword>
<dbReference type="Pfam" id="PF00002">
    <property type="entry name" value="7tm_2"/>
    <property type="match status" value="1"/>
</dbReference>
<feature type="transmembrane region" description="Helical" evidence="12">
    <location>
        <begin position="395"/>
        <end position="416"/>
    </location>
</feature>
<evidence type="ECO:0008006" key="18">
    <source>
        <dbReference type="Google" id="ProtNLM"/>
    </source>
</evidence>
<evidence type="ECO:0000256" key="3">
    <source>
        <dbReference type="ARBA" id="ARBA00022475"/>
    </source>
</evidence>
<dbReference type="PRINTS" id="PR00249">
    <property type="entry name" value="GPCRSECRETIN"/>
</dbReference>
<evidence type="ECO:0000256" key="12">
    <source>
        <dbReference type="SAM" id="Phobius"/>
    </source>
</evidence>
<dbReference type="PROSITE" id="PS50227">
    <property type="entry name" value="G_PROTEIN_RECEP_F2_3"/>
    <property type="match status" value="1"/>
</dbReference>
<evidence type="ECO:0000256" key="13">
    <source>
        <dbReference type="SAM" id="SignalP"/>
    </source>
</evidence>
<evidence type="ECO:0000256" key="2">
    <source>
        <dbReference type="ARBA" id="ARBA00005314"/>
    </source>
</evidence>
<accession>A0A9N9MSV4</accession>
<feature type="transmembrane region" description="Helical" evidence="12">
    <location>
        <begin position="436"/>
        <end position="455"/>
    </location>
</feature>
<evidence type="ECO:0000256" key="4">
    <source>
        <dbReference type="ARBA" id="ARBA00022692"/>
    </source>
</evidence>
<keyword evidence="10" id="KW-0807">Transducer</keyword>
<dbReference type="EMBL" id="OU892281">
    <property type="protein sequence ID" value="CAG9769263.1"/>
    <property type="molecule type" value="Genomic_DNA"/>
</dbReference>
<dbReference type="SUPFAM" id="SSF111418">
    <property type="entry name" value="Hormone receptor domain"/>
    <property type="match status" value="1"/>
</dbReference>
<gene>
    <name evidence="16" type="ORF">CEUTPL_LOCUS9776</name>
</gene>
<feature type="transmembrane region" description="Helical" evidence="12">
    <location>
        <begin position="235"/>
        <end position="260"/>
    </location>
</feature>
<keyword evidence="17" id="KW-1185">Reference proteome</keyword>
<keyword evidence="4 12" id="KW-0812">Transmembrane</keyword>
<protein>
    <recommendedName>
        <fullName evidence="18">Calcitonin gene-related peptide type 1 receptor-like</fullName>
    </recommendedName>
</protein>
<keyword evidence="3" id="KW-1003">Cell membrane</keyword>
<evidence type="ECO:0000256" key="5">
    <source>
        <dbReference type="ARBA" id="ARBA00022989"/>
    </source>
</evidence>
<dbReference type="GO" id="GO:0007188">
    <property type="term" value="P:adenylate cyclase-modulating G protein-coupled receptor signaling pathway"/>
    <property type="evidence" value="ECO:0007669"/>
    <property type="project" value="TreeGrafter"/>
</dbReference>
<dbReference type="GO" id="GO:0007166">
    <property type="term" value="P:cell surface receptor signaling pathway"/>
    <property type="evidence" value="ECO:0007669"/>
    <property type="project" value="InterPro"/>
</dbReference>
<evidence type="ECO:0000256" key="10">
    <source>
        <dbReference type="ARBA" id="ARBA00023224"/>
    </source>
</evidence>
<dbReference type="InterPro" id="IPR036445">
    <property type="entry name" value="GPCR_2_extracell_dom_sf"/>
</dbReference>
<dbReference type="Pfam" id="PF02793">
    <property type="entry name" value="HRM"/>
    <property type="match status" value="1"/>
</dbReference>
<feature type="chain" id="PRO_5040285807" description="Calcitonin gene-related peptide type 1 receptor-like" evidence="13">
    <location>
        <begin position="28"/>
        <end position="539"/>
    </location>
</feature>
<dbReference type="GO" id="GO:0005886">
    <property type="term" value="C:plasma membrane"/>
    <property type="evidence" value="ECO:0007669"/>
    <property type="project" value="UniProtKB-SubCell"/>
</dbReference>
<evidence type="ECO:0000313" key="16">
    <source>
        <dbReference type="EMBL" id="CAG9769263.1"/>
    </source>
</evidence>
<keyword evidence="5 12" id="KW-1133">Transmembrane helix</keyword>
<keyword evidence="9" id="KW-0325">Glycoprotein</keyword>
<feature type="region of interest" description="Disordered" evidence="11">
    <location>
        <begin position="517"/>
        <end position="539"/>
    </location>
</feature>
<keyword evidence="6" id="KW-0297">G-protein coupled receptor</keyword>
<dbReference type="PROSITE" id="PS50261">
    <property type="entry name" value="G_PROTEIN_RECEP_F2_4"/>
    <property type="match status" value="1"/>
</dbReference>
<evidence type="ECO:0000313" key="17">
    <source>
        <dbReference type="Proteomes" id="UP001152799"/>
    </source>
</evidence>
<sequence>MRWVGFAQKVFISFLLLVVICFYENRALPNTANQSYCLSDAYNTSKMCSVRGSLLSQSIWNHYTGFFCYNYTNDARFNKKLKYNLNFSFNCKGYTLKLPVAIVNESTIAMYDYGDSESVNLLKNSFKTEKMFDNYLKCCRDAEYCCANSMNDENLALSTTYCPVVWDAWSCFPRTPVNTVAALPCSSQAYQSPDKVCTLESKKECIWNGTLALWNQQTNYTACAIAPVYLRRYNYHVVALIVCIAWSLPAIIIFLSIPTFRETTRVILHRNLLIAIVVRNILTITSRKTIIIDALLSPSLSNHLMEKNTVLCRILSFFGSAATSSTYACMLVDGYYLHKMIVRTFAKEPQVINLYIVVAVLTFLPSLIWATIVGVNERTSCWTVDSHGEQWAVDSFRVIILLINTFLLLDIIRVMISKMKQGGTTRQTKAAFRATLFLIPLFGLHIFITAKKVVINDTCVAEDIYDYFRYTMEASQGVFVALLFCYANTEVHNELKNAFRKLSIHLNQRYGWNIGPKTKSRRRTTTATYVQSRDSRSDF</sequence>
<feature type="signal peptide" evidence="13">
    <location>
        <begin position="1"/>
        <end position="27"/>
    </location>
</feature>
<dbReference type="OrthoDB" id="5967113at2759"/>
<dbReference type="Gene3D" id="4.10.1240.10">
    <property type="entry name" value="GPCR, family 2, extracellular hormone receptor domain"/>
    <property type="match status" value="1"/>
</dbReference>
<evidence type="ECO:0000256" key="9">
    <source>
        <dbReference type="ARBA" id="ARBA00023180"/>
    </source>
</evidence>
<dbReference type="Proteomes" id="UP001152799">
    <property type="component" value="Chromosome 5"/>
</dbReference>
<organism evidence="16 17">
    <name type="scientific">Ceutorhynchus assimilis</name>
    <name type="common">cabbage seed weevil</name>
    <dbReference type="NCBI Taxonomy" id="467358"/>
    <lineage>
        <taxon>Eukaryota</taxon>
        <taxon>Metazoa</taxon>
        <taxon>Ecdysozoa</taxon>
        <taxon>Arthropoda</taxon>
        <taxon>Hexapoda</taxon>
        <taxon>Insecta</taxon>
        <taxon>Pterygota</taxon>
        <taxon>Neoptera</taxon>
        <taxon>Endopterygota</taxon>
        <taxon>Coleoptera</taxon>
        <taxon>Polyphaga</taxon>
        <taxon>Cucujiformia</taxon>
        <taxon>Curculionidae</taxon>
        <taxon>Ceutorhynchinae</taxon>
        <taxon>Ceutorhynchus</taxon>
    </lineage>
</organism>
<evidence type="ECO:0000259" key="15">
    <source>
        <dbReference type="PROSITE" id="PS50261"/>
    </source>
</evidence>
<dbReference type="PROSITE" id="PS00650">
    <property type="entry name" value="G_PROTEIN_RECEP_F2_2"/>
    <property type="match status" value="1"/>
</dbReference>
<keyword evidence="7 12" id="KW-0472">Membrane</keyword>
<evidence type="ECO:0000256" key="7">
    <source>
        <dbReference type="ARBA" id="ARBA00023136"/>
    </source>
</evidence>
<feature type="transmembrane region" description="Helical" evidence="12">
    <location>
        <begin position="310"/>
        <end position="332"/>
    </location>
</feature>
<comment type="similarity">
    <text evidence="2">Belongs to the G-protein coupled receptor 2 family.</text>
</comment>
<feature type="domain" description="G-protein coupled receptors family 2 profile 2" evidence="15">
    <location>
        <begin position="232"/>
        <end position="488"/>
    </location>
</feature>
<dbReference type="GO" id="GO:0008528">
    <property type="term" value="F:G protein-coupled peptide receptor activity"/>
    <property type="evidence" value="ECO:0007669"/>
    <property type="project" value="TreeGrafter"/>
</dbReference>
<evidence type="ECO:0000256" key="1">
    <source>
        <dbReference type="ARBA" id="ARBA00004651"/>
    </source>
</evidence>
<comment type="subcellular location">
    <subcellularLocation>
        <location evidence="1">Cell membrane</location>
        <topology evidence="1">Multi-pass membrane protein</topology>
    </subcellularLocation>
</comment>
<feature type="domain" description="G-protein coupled receptors family 2 profile 1" evidence="14">
    <location>
        <begin position="145"/>
        <end position="227"/>
    </location>
</feature>
<evidence type="ECO:0000256" key="11">
    <source>
        <dbReference type="SAM" id="MobiDB-lite"/>
    </source>
</evidence>
<evidence type="ECO:0000256" key="8">
    <source>
        <dbReference type="ARBA" id="ARBA00023170"/>
    </source>
</evidence>
<name>A0A9N9MSV4_9CUCU</name>